<dbReference type="Pfam" id="PF15249">
    <property type="entry name" value="GLTSCR1"/>
    <property type="match status" value="1"/>
</dbReference>
<sequence length="385" mass="43993">MDEGIKLGLGRGIGMKEALQTRLSRKIDLLLRREIDLLLQRKIDLLLQRCLQLPPSDLFLKGIITSMFSQSRLMPVRPPGFQQHRPINPQQQQQTPNPNPNPNSNSIPNQQQNQNPNSNPQQQQQQQQQKAIRPPVNQAELQMAYQDAWRVCHPDFKRPFSSLEDACERLLPYHVVADYEAEEDDRILDSDTTGQMLSRSQQWDHNIAAKVAEFTATFEKQALAFNIISRKRALGEFRSEERLMIEQALLQEERRAMFELRAEMESREKVGREAHEAKLRMAAMAQMEQARAESQAHAEIMARAPIRGSALGSQGSDVAVIGGHEVGEQEPGVNADEMINGWGNNTQREEKEPSEDFLNDEETENGETSIQHEWREVGEFDLNTR</sequence>
<dbReference type="PANTHER" id="PTHR15572:SF0">
    <property type="entry name" value="GLUTAMINE-RICH PROTEIN-RELATED"/>
    <property type="match status" value="1"/>
</dbReference>
<feature type="compositionally biased region" description="Acidic residues" evidence="1">
    <location>
        <begin position="352"/>
        <end position="365"/>
    </location>
</feature>
<dbReference type="GO" id="GO:0016514">
    <property type="term" value="C:SWI/SNF complex"/>
    <property type="evidence" value="ECO:0007669"/>
    <property type="project" value="TreeGrafter"/>
</dbReference>
<feature type="region of interest" description="Disordered" evidence="1">
    <location>
        <begin position="328"/>
        <end position="385"/>
    </location>
</feature>
<comment type="caution">
    <text evidence="3">The sequence shown here is derived from an EMBL/GenBank/DDBJ whole genome shotgun (WGS) entry which is preliminary data.</text>
</comment>
<name>A0A4V6RY60_CAMSN</name>
<dbReference type="AlphaFoldDB" id="A0A4V6RY60"/>
<evidence type="ECO:0000259" key="2">
    <source>
        <dbReference type="Pfam" id="PF15249"/>
    </source>
</evidence>
<dbReference type="STRING" id="542762.A0A4V6RY60"/>
<dbReference type="GO" id="GO:0045893">
    <property type="term" value="P:positive regulation of DNA-templated transcription"/>
    <property type="evidence" value="ECO:0007669"/>
    <property type="project" value="TreeGrafter"/>
</dbReference>
<feature type="compositionally biased region" description="Basic and acidic residues" evidence="1">
    <location>
        <begin position="370"/>
        <end position="385"/>
    </location>
</feature>
<feature type="domain" description="GLTSCR protein conserved" evidence="2">
    <location>
        <begin position="147"/>
        <end position="261"/>
    </location>
</feature>
<protein>
    <recommendedName>
        <fullName evidence="2">GLTSCR protein conserved domain-containing protein</fullName>
    </recommendedName>
</protein>
<dbReference type="InterPro" id="IPR052438">
    <property type="entry name" value="Chromatin_remod/trans_coact"/>
</dbReference>
<evidence type="ECO:0000313" key="4">
    <source>
        <dbReference type="Proteomes" id="UP000306102"/>
    </source>
</evidence>
<proteinExistence type="predicted"/>
<dbReference type="Proteomes" id="UP000306102">
    <property type="component" value="Unassembled WGS sequence"/>
</dbReference>
<reference evidence="3 4" key="1">
    <citation type="journal article" date="2018" name="Proc. Natl. Acad. Sci. U.S.A.">
        <title>Draft genome sequence of Camellia sinensis var. sinensis provides insights into the evolution of the tea genome and tea quality.</title>
        <authorList>
            <person name="Wei C."/>
            <person name="Yang H."/>
            <person name="Wang S."/>
            <person name="Zhao J."/>
            <person name="Liu C."/>
            <person name="Gao L."/>
            <person name="Xia E."/>
            <person name="Lu Y."/>
            <person name="Tai Y."/>
            <person name="She G."/>
            <person name="Sun J."/>
            <person name="Cao H."/>
            <person name="Tong W."/>
            <person name="Gao Q."/>
            <person name="Li Y."/>
            <person name="Deng W."/>
            <person name="Jiang X."/>
            <person name="Wang W."/>
            <person name="Chen Q."/>
            <person name="Zhang S."/>
            <person name="Li H."/>
            <person name="Wu J."/>
            <person name="Wang P."/>
            <person name="Li P."/>
            <person name="Shi C."/>
            <person name="Zheng F."/>
            <person name="Jian J."/>
            <person name="Huang B."/>
            <person name="Shan D."/>
            <person name="Shi M."/>
            <person name="Fang C."/>
            <person name="Yue Y."/>
            <person name="Li F."/>
            <person name="Li D."/>
            <person name="Wei S."/>
            <person name="Han B."/>
            <person name="Jiang C."/>
            <person name="Yin Y."/>
            <person name="Xia T."/>
            <person name="Zhang Z."/>
            <person name="Bennetzen J.L."/>
            <person name="Zhao S."/>
            <person name="Wan X."/>
        </authorList>
    </citation>
    <scope>NUCLEOTIDE SEQUENCE [LARGE SCALE GENOMIC DNA]</scope>
    <source>
        <strain evidence="4">cv. Shuchazao</strain>
        <tissue evidence="3">Leaf</tissue>
    </source>
</reference>
<feature type="compositionally biased region" description="Low complexity" evidence="1">
    <location>
        <begin position="86"/>
        <end position="129"/>
    </location>
</feature>
<evidence type="ECO:0000313" key="3">
    <source>
        <dbReference type="EMBL" id="THG00647.1"/>
    </source>
</evidence>
<accession>A0A4V6RY60</accession>
<gene>
    <name evidence="3" type="ORF">TEA_011316</name>
</gene>
<keyword evidence="4" id="KW-1185">Reference proteome</keyword>
<evidence type="ECO:0000256" key="1">
    <source>
        <dbReference type="SAM" id="MobiDB-lite"/>
    </source>
</evidence>
<feature type="region of interest" description="Disordered" evidence="1">
    <location>
        <begin position="74"/>
        <end position="136"/>
    </location>
</feature>
<organism evidence="3 4">
    <name type="scientific">Camellia sinensis var. sinensis</name>
    <name type="common">China tea</name>
    <dbReference type="NCBI Taxonomy" id="542762"/>
    <lineage>
        <taxon>Eukaryota</taxon>
        <taxon>Viridiplantae</taxon>
        <taxon>Streptophyta</taxon>
        <taxon>Embryophyta</taxon>
        <taxon>Tracheophyta</taxon>
        <taxon>Spermatophyta</taxon>
        <taxon>Magnoliopsida</taxon>
        <taxon>eudicotyledons</taxon>
        <taxon>Gunneridae</taxon>
        <taxon>Pentapetalae</taxon>
        <taxon>asterids</taxon>
        <taxon>Ericales</taxon>
        <taxon>Theaceae</taxon>
        <taxon>Camellia</taxon>
    </lineage>
</organism>
<dbReference type="InterPro" id="IPR015671">
    <property type="entry name" value="GSCR1_dom"/>
</dbReference>
<dbReference type="PANTHER" id="PTHR15572">
    <property type="entry name" value="GLIOMA TUMOR SUPPRESSOR CANDIDATE REGION GENE 1"/>
    <property type="match status" value="1"/>
</dbReference>
<dbReference type="EMBL" id="SDRB02011620">
    <property type="protein sequence ID" value="THG00647.1"/>
    <property type="molecule type" value="Genomic_DNA"/>
</dbReference>